<gene>
    <name evidence="1" type="ORF">SAMN04488498_1394</name>
</gene>
<keyword evidence="2" id="KW-1185">Reference proteome</keyword>
<protein>
    <submittedName>
        <fullName evidence="1">Uncharacterized protein</fullName>
    </submittedName>
</protein>
<dbReference type="EMBL" id="FOSL01000039">
    <property type="protein sequence ID" value="SFL14062.1"/>
    <property type="molecule type" value="Genomic_DNA"/>
</dbReference>
<evidence type="ECO:0000313" key="2">
    <source>
        <dbReference type="Proteomes" id="UP000323300"/>
    </source>
</evidence>
<sequence length="78" mass="8738">MKSDKPLPITKHIVWRAYKLVDSPSSLPMVMSGNFFQANLVGPLTKGLEIFRPQFAGKPLSHRRRNDGYGQVCAIVPE</sequence>
<evidence type="ECO:0000313" key="1">
    <source>
        <dbReference type="EMBL" id="SFL14062.1"/>
    </source>
</evidence>
<dbReference type="AlphaFoldDB" id="A0A1I4F7W1"/>
<reference evidence="1 2" key="1">
    <citation type="submission" date="2016-10" db="EMBL/GenBank/DDBJ databases">
        <authorList>
            <person name="Varghese N."/>
            <person name="Submissions S."/>
        </authorList>
    </citation>
    <scope>NUCLEOTIDE SEQUENCE [LARGE SCALE GENOMIC DNA]</scope>
    <source>
        <strain evidence="1 2">DSM 21822</strain>
    </source>
</reference>
<name>A0A1I4F7W1_9HYPH</name>
<dbReference type="Proteomes" id="UP000323300">
    <property type="component" value="Unassembled WGS sequence"/>
</dbReference>
<organism evidence="1 2">
    <name type="scientific">Neomesorhizobium albiziae</name>
    <dbReference type="NCBI Taxonomy" id="335020"/>
    <lineage>
        <taxon>Bacteria</taxon>
        <taxon>Pseudomonadati</taxon>
        <taxon>Pseudomonadota</taxon>
        <taxon>Alphaproteobacteria</taxon>
        <taxon>Hyphomicrobiales</taxon>
        <taxon>Phyllobacteriaceae</taxon>
        <taxon>Neomesorhizobium</taxon>
    </lineage>
</organism>
<accession>A0A1I4F7W1</accession>
<proteinExistence type="predicted"/>
<dbReference type="RefSeq" id="WP_149764066.1">
    <property type="nucleotide sequence ID" value="NZ_BSPE01000010.1"/>
</dbReference>